<dbReference type="RefSeq" id="XP_033583832.1">
    <property type="nucleotide sequence ID" value="XM_033721599.1"/>
</dbReference>
<feature type="region of interest" description="Disordered" evidence="1">
    <location>
        <begin position="142"/>
        <end position="166"/>
    </location>
</feature>
<evidence type="ECO:0000313" key="3">
    <source>
        <dbReference type="Proteomes" id="UP000504636"/>
    </source>
</evidence>
<protein>
    <recommendedName>
        <fullName evidence="5">Fungal N-terminal domain-containing protein</fullName>
    </recommendedName>
</protein>
<reference evidence="4" key="2">
    <citation type="submission" date="2020-04" db="EMBL/GenBank/DDBJ databases">
        <authorList>
            <consortium name="NCBI Genome Project"/>
        </authorList>
    </citation>
    <scope>NUCLEOTIDE SEQUENCE</scope>
    <source>
        <strain evidence="4">CBS 304.34</strain>
    </source>
</reference>
<name>A0A6A6Z7U1_9PEZI</name>
<evidence type="ECO:0008006" key="5">
    <source>
        <dbReference type="Google" id="ProtNLM"/>
    </source>
</evidence>
<gene>
    <name evidence="2 4" type="ORF">BDZ99DRAFT_469952</name>
</gene>
<dbReference type="Proteomes" id="UP000504636">
    <property type="component" value="Unplaced"/>
</dbReference>
<evidence type="ECO:0000313" key="4">
    <source>
        <dbReference type="RefSeq" id="XP_033583832.1"/>
    </source>
</evidence>
<dbReference type="OrthoDB" id="539213at2759"/>
<evidence type="ECO:0000313" key="2">
    <source>
        <dbReference type="EMBL" id="KAF2816868.1"/>
    </source>
</evidence>
<evidence type="ECO:0000256" key="1">
    <source>
        <dbReference type="SAM" id="MobiDB-lite"/>
    </source>
</evidence>
<feature type="compositionally biased region" description="Basic and acidic residues" evidence="1">
    <location>
        <begin position="144"/>
        <end position="160"/>
    </location>
</feature>
<proteinExistence type="predicted"/>
<dbReference type="GeneID" id="54462492"/>
<accession>A0A6A6Z7U1</accession>
<dbReference type="EMBL" id="MU003692">
    <property type="protein sequence ID" value="KAF2816868.1"/>
    <property type="molecule type" value="Genomic_DNA"/>
</dbReference>
<reference evidence="4" key="3">
    <citation type="submission" date="2025-04" db="UniProtKB">
        <authorList>
            <consortium name="RefSeq"/>
        </authorList>
    </citation>
    <scope>IDENTIFICATION</scope>
    <source>
        <strain evidence="4">CBS 304.34</strain>
    </source>
</reference>
<keyword evidence="3" id="KW-1185">Reference proteome</keyword>
<dbReference type="AlphaFoldDB" id="A0A6A6Z7U1"/>
<organism evidence="2">
    <name type="scientific">Mytilinidion resinicola</name>
    <dbReference type="NCBI Taxonomy" id="574789"/>
    <lineage>
        <taxon>Eukaryota</taxon>
        <taxon>Fungi</taxon>
        <taxon>Dikarya</taxon>
        <taxon>Ascomycota</taxon>
        <taxon>Pezizomycotina</taxon>
        <taxon>Dothideomycetes</taxon>
        <taxon>Pleosporomycetidae</taxon>
        <taxon>Mytilinidiales</taxon>
        <taxon>Mytilinidiaceae</taxon>
        <taxon>Mytilinidion</taxon>
    </lineage>
</organism>
<reference evidence="2 4" key="1">
    <citation type="journal article" date="2020" name="Stud. Mycol.">
        <title>101 Dothideomycetes genomes: a test case for predicting lifestyles and emergence of pathogens.</title>
        <authorList>
            <person name="Haridas S."/>
            <person name="Albert R."/>
            <person name="Binder M."/>
            <person name="Bloem J."/>
            <person name="Labutti K."/>
            <person name="Salamov A."/>
            <person name="Andreopoulos B."/>
            <person name="Baker S."/>
            <person name="Barry K."/>
            <person name="Bills G."/>
            <person name="Bluhm B."/>
            <person name="Cannon C."/>
            <person name="Castanera R."/>
            <person name="Culley D."/>
            <person name="Daum C."/>
            <person name="Ezra D."/>
            <person name="Gonzalez J."/>
            <person name="Henrissat B."/>
            <person name="Kuo A."/>
            <person name="Liang C."/>
            <person name="Lipzen A."/>
            <person name="Lutzoni F."/>
            <person name="Magnuson J."/>
            <person name="Mondo S."/>
            <person name="Nolan M."/>
            <person name="Ohm R."/>
            <person name="Pangilinan J."/>
            <person name="Park H.-J."/>
            <person name="Ramirez L."/>
            <person name="Alfaro M."/>
            <person name="Sun H."/>
            <person name="Tritt A."/>
            <person name="Yoshinaga Y."/>
            <person name="Zwiers L.-H."/>
            <person name="Turgeon B."/>
            <person name="Goodwin S."/>
            <person name="Spatafora J."/>
            <person name="Crous P."/>
            <person name="Grigoriev I."/>
        </authorList>
    </citation>
    <scope>NUCLEOTIDE SEQUENCE</scope>
    <source>
        <strain evidence="2 4">CBS 304.34</strain>
    </source>
</reference>
<sequence>MADPFAIIGLVDTAFGLGCKIYAFFSALKDAPKEIHRFHEELGVFNAVLEDVKQYVKVFTGSSFATEDGIKLKIIEMTLKQCEAEFRDIYDAIKTQDEKLSLSTLKKLGSSSSWVFDCDERERSTKRLSRARESLTIAFSSVNRSRESAKSGFESRTREDQESDSA</sequence>